<feature type="region of interest" description="Disordered" evidence="2">
    <location>
        <begin position="694"/>
        <end position="742"/>
    </location>
</feature>
<reference evidence="3" key="1">
    <citation type="submission" date="2021-01" db="EMBL/GenBank/DDBJ databases">
        <authorList>
            <consortium name="Genoscope - CEA"/>
            <person name="William W."/>
        </authorList>
    </citation>
    <scope>NUCLEOTIDE SEQUENCE</scope>
</reference>
<feature type="compositionally biased region" description="Polar residues" evidence="2">
    <location>
        <begin position="725"/>
        <end position="742"/>
    </location>
</feature>
<accession>A0A8S1XHS8</accession>
<keyword evidence="1" id="KW-0175">Coiled coil</keyword>
<evidence type="ECO:0000313" key="3">
    <source>
        <dbReference type="EMBL" id="CAD8200537.1"/>
    </source>
</evidence>
<organism evidence="3 4">
    <name type="scientific">Paramecium octaurelia</name>
    <dbReference type="NCBI Taxonomy" id="43137"/>
    <lineage>
        <taxon>Eukaryota</taxon>
        <taxon>Sar</taxon>
        <taxon>Alveolata</taxon>
        <taxon>Ciliophora</taxon>
        <taxon>Intramacronucleata</taxon>
        <taxon>Oligohymenophorea</taxon>
        <taxon>Peniculida</taxon>
        <taxon>Parameciidae</taxon>
        <taxon>Paramecium</taxon>
    </lineage>
</organism>
<keyword evidence="4" id="KW-1185">Reference proteome</keyword>
<comment type="caution">
    <text evidence="3">The sequence shown here is derived from an EMBL/GenBank/DDBJ whole genome shotgun (WGS) entry which is preliminary data.</text>
</comment>
<protein>
    <submittedName>
        <fullName evidence="3">Uncharacterized protein</fullName>
    </submittedName>
</protein>
<dbReference type="AlphaFoldDB" id="A0A8S1XHS8"/>
<evidence type="ECO:0000256" key="1">
    <source>
        <dbReference type="SAM" id="Coils"/>
    </source>
</evidence>
<evidence type="ECO:0000313" key="4">
    <source>
        <dbReference type="Proteomes" id="UP000683925"/>
    </source>
</evidence>
<name>A0A8S1XHS8_PAROT</name>
<feature type="compositionally biased region" description="Low complexity" evidence="2">
    <location>
        <begin position="701"/>
        <end position="714"/>
    </location>
</feature>
<feature type="coiled-coil region" evidence="1">
    <location>
        <begin position="581"/>
        <end position="627"/>
    </location>
</feature>
<gene>
    <name evidence="3" type="ORF">POCTA_138.1.T1220070</name>
</gene>
<dbReference type="Proteomes" id="UP000683925">
    <property type="component" value="Unassembled WGS sequence"/>
</dbReference>
<feature type="region of interest" description="Disordered" evidence="2">
    <location>
        <begin position="309"/>
        <end position="332"/>
    </location>
</feature>
<sequence length="742" mass="87461">MFYADSIQDDKIKTYLVQVEQEQERKDRIKKLAESLMNKTKLKLKLSNKESKREEQFNKKLEEMKQLSTFVDARPSINRLNLLNDRNLLLKLQVIQKTQKYQDSNKHSENKTQNLKQEFQSLNSQPLILDEEFKLQFLASQNYEPIQRKQLSIPKRFQPESPKDIEAPIKGEELLNFDPSPKNDSNLFYRSVFRTSPSPQRKQQIQQFEEETQKAKQFLQSQGLMEKQTSKNQKRTPLRKIPIQQYYQNFQKQCRSLVKDVAMESRRRRIMSHMNESEGCSSKKEIVKEAINHKSQNTITMSTMKLNKSQTNSFSSPRQKINNSNQKNMLGSQTQRILRKSKSIFDSEQNSPIKTRLQTQFESFTQAVNKTQEAFNKINKGNEKIIRRMSTAVSSIHKKYSNGIVQDINLIQEMGCGVSRQQQERLKSYKEKLEELGQINDQLAKYIADLRDVRNKRKPIYIIKDQEVEDLTNYKEDLEKKFQLIEKEILRVNKQLQIQAKAEPKKKRKTAKPIDIDDLADEEEWKKNMMNDNDITIKPFDDAQLEIESDNVEKKDINKSSQSDVLQMDSQQHIKRQIVLAEQKDEQNNNQEQQLQFDSKKIIIQNVQQHEQNNQEEQSKLEQQDLQKIKMSIQEALGDDLQAYNDEIKNKLFSQDLSNQPQQTLKNSEIEICFNEQSLEQLDQSPEKYITTIPKKSKQSQPQTLTQMQNCQQQKAEKQLFFSKQRPSVNNQQRGSRNKYQL</sequence>
<dbReference type="OMA" id="QNTITMS"/>
<dbReference type="EMBL" id="CAJJDP010000122">
    <property type="protein sequence ID" value="CAD8200537.1"/>
    <property type="molecule type" value="Genomic_DNA"/>
</dbReference>
<evidence type="ECO:0000256" key="2">
    <source>
        <dbReference type="SAM" id="MobiDB-lite"/>
    </source>
</evidence>
<feature type="coiled-coil region" evidence="1">
    <location>
        <begin position="419"/>
        <end position="495"/>
    </location>
</feature>
<proteinExistence type="predicted"/>